<keyword evidence="3 4" id="KW-0012">Acyltransferase</keyword>
<dbReference type="Gene3D" id="3.40.630.30">
    <property type="match status" value="1"/>
</dbReference>
<comment type="catalytic activity">
    <reaction evidence="4">
        <text>1D-myo-inositol 2-(L-cysteinylamino)-2-deoxy-alpha-D-glucopyranoside + acetyl-CoA = mycothiol + CoA + H(+)</text>
        <dbReference type="Rhea" id="RHEA:26172"/>
        <dbReference type="ChEBI" id="CHEBI:15378"/>
        <dbReference type="ChEBI" id="CHEBI:16768"/>
        <dbReference type="ChEBI" id="CHEBI:57287"/>
        <dbReference type="ChEBI" id="CHEBI:57288"/>
        <dbReference type="ChEBI" id="CHEBI:58887"/>
        <dbReference type="EC" id="2.3.1.189"/>
    </reaction>
</comment>
<gene>
    <name evidence="4 7" type="primary">mshD</name>
    <name evidence="7" type="ORF">CEY15_15405</name>
</gene>
<dbReference type="Pfam" id="PF00583">
    <property type="entry name" value="Acetyltransf_1"/>
    <property type="match status" value="1"/>
</dbReference>
<feature type="binding site" evidence="4">
    <location>
        <begin position="288"/>
        <end position="293"/>
    </location>
    <ligand>
        <name>acetyl-CoA</name>
        <dbReference type="ChEBI" id="CHEBI:57288"/>
        <label>2</label>
    </ligand>
</feature>
<evidence type="ECO:0000256" key="2">
    <source>
        <dbReference type="ARBA" id="ARBA00022737"/>
    </source>
</evidence>
<name>A0A2A2WLJ4_9ACTN</name>
<dbReference type="EC" id="2.3.1.189" evidence="4"/>
<dbReference type="RefSeq" id="WP_095719169.1">
    <property type="nucleotide sequence ID" value="NZ_NTGA01000031.1"/>
</dbReference>
<dbReference type="GO" id="GO:0010125">
    <property type="term" value="P:mycothiol biosynthetic process"/>
    <property type="evidence" value="ECO:0007669"/>
    <property type="project" value="UniProtKB-UniRule"/>
</dbReference>
<feature type="binding site" evidence="4">
    <location>
        <begin position="85"/>
        <end position="90"/>
    </location>
    <ligand>
        <name>acetyl-CoA</name>
        <dbReference type="ChEBI" id="CHEBI:57288"/>
        <label>1</label>
    </ligand>
</feature>
<comment type="similarity">
    <text evidence="4">Belongs to the acetyltransferase family. MshD subfamily.</text>
</comment>
<keyword evidence="8" id="KW-1185">Reference proteome</keyword>
<organism evidence="7 8">
    <name type="scientific">Dietzia natronolimnaea</name>
    <dbReference type="NCBI Taxonomy" id="161920"/>
    <lineage>
        <taxon>Bacteria</taxon>
        <taxon>Bacillati</taxon>
        <taxon>Actinomycetota</taxon>
        <taxon>Actinomycetes</taxon>
        <taxon>Mycobacteriales</taxon>
        <taxon>Dietziaceae</taxon>
        <taxon>Dietzia</taxon>
    </lineage>
</organism>
<dbReference type="GO" id="GO:0008999">
    <property type="term" value="F:protein-N-terminal-alanine acetyltransferase activity"/>
    <property type="evidence" value="ECO:0007669"/>
    <property type="project" value="TreeGrafter"/>
</dbReference>
<evidence type="ECO:0000256" key="3">
    <source>
        <dbReference type="ARBA" id="ARBA00023315"/>
    </source>
</evidence>
<dbReference type="HAMAP" id="MF_01698">
    <property type="entry name" value="MshD"/>
    <property type="match status" value="1"/>
</dbReference>
<dbReference type="InterPro" id="IPR050276">
    <property type="entry name" value="MshD_Acetyltransferase"/>
</dbReference>
<evidence type="ECO:0000256" key="4">
    <source>
        <dbReference type="HAMAP-Rule" id="MF_01698"/>
    </source>
</evidence>
<dbReference type="PIRSF" id="PIRSF021524">
    <property type="entry name" value="MSH_acetyltransferase"/>
    <property type="match status" value="1"/>
</dbReference>
<dbReference type="Pfam" id="PF13508">
    <property type="entry name" value="Acetyltransf_7"/>
    <property type="match status" value="1"/>
</dbReference>
<sequence length="312" mass="32988">MTAIERSVDDATAAMVEAVAREAGDEDGVPPLGEQPMRSLRSDDGQGVRHLLIRGDGGGVVGYAQLAGEGGDATAEMVVAPRERRRGVGSELVRTVLEWEPAAAVWAHGDLPAARALAASAGLVRTRELLKMRRRATDGPALPVTSPAEGIETGTLAEAVSEGGARWPGLDVREEFLRVNNAAFSWHPEQGGWSRGQLDQRLAVEWVDPEGIFLAVDTAGPVPRLAGFHWTKTVTEPGSPVEGEVYVVGVDPADQGRGLGGMLTSLGVAHLEGPRGAESVVLYVEGDNTAALKTYERLGFTVEHRDVTYTSG</sequence>
<evidence type="ECO:0000313" key="8">
    <source>
        <dbReference type="Proteomes" id="UP000218810"/>
    </source>
</evidence>
<dbReference type="InterPro" id="IPR017813">
    <property type="entry name" value="Mycothiol_AcTrfase"/>
</dbReference>
<dbReference type="Proteomes" id="UP000218810">
    <property type="component" value="Unassembled WGS sequence"/>
</dbReference>
<comment type="function">
    <text evidence="4">Catalyzes the transfer of acetyl from acetyl-CoA to desacetylmycothiol (Cys-GlcN-Ins) to form mycothiol.</text>
</comment>
<evidence type="ECO:0000256" key="1">
    <source>
        <dbReference type="ARBA" id="ARBA00022679"/>
    </source>
</evidence>
<protein>
    <recommendedName>
        <fullName evidence="4">Mycothiol acetyltransferase</fullName>
        <shortName evidence="4">MSH acetyltransferase</shortName>
        <ecNumber evidence="4">2.3.1.189</ecNumber>
    </recommendedName>
    <alternativeName>
        <fullName evidence="4">Mycothiol synthase</fullName>
    </alternativeName>
</protein>
<dbReference type="AlphaFoldDB" id="A0A2A2WLJ4"/>
<dbReference type="OrthoDB" id="3208058at2"/>
<proteinExistence type="inferred from homology"/>
<keyword evidence="2 4" id="KW-0677">Repeat</keyword>
<dbReference type="InterPro" id="IPR016181">
    <property type="entry name" value="Acyl_CoA_acyltransferase"/>
</dbReference>
<dbReference type="GO" id="GO:0035447">
    <property type="term" value="F:mycothiol synthase activity"/>
    <property type="evidence" value="ECO:0007669"/>
    <property type="project" value="UniProtKB-UniRule"/>
</dbReference>
<comment type="subunit">
    <text evidence="4">Monomer.</text>
</comment>
<comment type="caution">
    <text evidence="4">Lacks conserved residue(s) required for the propagation of feature annotation.</text>
</comment>
<dbReference type="PANTHER" id="PTHR43617:SF31">
    <property type="entry name" value="MYCOTHIOL ACETYLTRANSFERASE"/>
    <property type="match status" value="1"/>
</dbReference>
<keyword evidence="1 4" id="KW-0808">Transferase</keyword>
<dbReference type="NCBIfam" id="TIGR03448">
    <property type="entry name" value="mycothiol_MshD"/>
    <property type="match status" value="1"/>
</dbReference>
<dbReference type="CDD" id="cd04301">
    <property type="entry name" value="NAT_SF"/>
    <property type="match status" value="1"/>
</dbReference>
<dbReference type="EMBL" id="NTGA01000031">
    <property type="protein sequence ID" value="PAY22067.1"/>
    <property type="molecule type" value="Genomic_DNA"/>
</dbReference>
<feature type="binding site" evidence="4">
    <location>
        <begin position="248"/>
        <end position="250"/>
    </location>
    <ligand>
        <name>acetyl-CoA</name>
        <dbReference type="ChEBI" id="CHEBI:57288"/>
        <label>2</label>
    </ligand>
</feature>
<feature type="region of interest" description="Disordered" evidence="5">
    <location>
        <begin position="21"/>
        <end position="45"/>
    </location>
</feature>
<dbReference type="SUPFAM" id="SSF55729">
    <property type="entry name" value="Acyl-CoA N-acyltransferases (Nat)"/>
    <property type="match status" value="2"/>
</dbReference>
<feature type="binding site" evidence="4">
    <location>
        <position position="244"/>
    </location>
    <ligand>
        <name>1D-myo-inositol 2-(L-cysteinylamino)-2-deoxy-alpha-D-glucopyranoside</name>
        <dbReference type="ChEBI" id="CHEBI:58887"/>
    </ligand>
</feature>
<evidence type="ECO:0000256" key="5">
    <source>
        <dbReference type="SAM" id="MobiDB-lite"/>
    </source>
</evidence>
<evidence type="ECO:0000313" key="7">
    <source>
        <dbReference type="EMBL" id="PAY22067.1"/>
    </source>
</evidence>
<accession>A0A2A2WLJ4</accession>
<reference evidence="8" key="1">
    <citation type="submission" date="2017-09" db="EMBL/GenBank/DDBJ databases">
        <authorList>
            <person name="Zhang Y."/>
            <person name="Huang X."/>
            <person name="Liu J."/>
            <person name="Lu L."/>
            <person name="Peng K."/>
        </authorList>
    </citation>
    <scope>NUCLEOTIDE SEQUENCE [LARGE SCALE GENOMIC DNA]</scope>
    <source>
        <strain evidence="8">S-XJ-1</strain>
    </source>
</reference>
<comment type="caution">
    <text evidence="7">The sequence shown here is derived from an EMBL/GenBank/DDBJ whole genome shotgun (WGS) entry which is preliminary data.</text>
</comment>
<dbReference type="PANTHER" id="PTHR43617">
    <property type="entry name" value="L-AMINO ACID N-ACETYLTRANSFERASE"/>
    <property type="match status" value="1"/>
</dbReference>
<feature type="domain" description="N-acetyltransferase" evidence="6">
    <location>
        <begin position="170"/>
        <end position="312"/>
    </location>
</feature>
<feature type="binding site" evidence="4">
    <location>
        <position position="232"/>
    </location>
    <ligand>
        <name>1D-myo-inositol 2-(L-cysteinylamino)-2-deoxy-alpha-D-glucopyranoside</name>
        <dbReference type="ChEBI" id="CHEBI:58887"/>
    </ligand>
</feature>
<dbReference type="PROSITE" id="PS51186">
    <property type="entry name" value="GNAT"/>
    <property type="match status" value="2"/>
</dbReference>
<feature type="binding site" evidence="4">
    <location>
        <position position="189"/>
    </location>
    <ligand>
        <name>1D-myo-inositol 2-(L-cysteinylamino)-2-deoxy-alpha-D-glucopyranoside</name>
        <dbReference type="ChEBI" id="CHEBI:58887"/>
    </ligand>
</feature>
<evidence type="ECO:0000259" key="6">
    <source>
        <dbReference type="PROSITE" id="PS51186"/>
    </source>
</evidence>
<dbReference type="InterPro" id="IPR000182">
    <property type="entry name" value="GNAT_dom"/>
</dbReference>
<feature type="domain" description="N-acetyltransferase" evidence="6">
    <location>
        <begin position="3"/>
        <end position="149"/>
    </location>
</feature>
<feature type="binding site" evidence="4">
    <location>
        <position position="34"/>
    </location>
    <ligand>
        <name>1D-myo-inositol 2-(L-cysteinylamino)-2-deoxy-alpha-D-glucopyranoside</name>
        <dbReference type="ChEBI" id="CHEBI:58887"/>
    </ligand>
</feature>
<feature type="binding site" evidence="4">
    <location>
        <position position="283"/>
    </location>
    <ligand>
        <name>1D-myo-inositol 2-(L-cysteinylamino)-2-deoxy-alpha-D-glucopyranoside</name>
        <dbReference type="ChEBI" id="CHEBI:58887"/>
    </ligand>
</feature>